<reference evidence="3 4" key="1">
    <citation type="submission" date="2020-08" db="EMBL/GenBank/DDBJ databases">
        <title>Genomic Encyclopedia of Type Strains, Phase III (KMG-III): the genomes of soil and plant-associated and newly described type strains.</title>
        <authorList>
            <person name="Whitman W."/>
        </authorList>
    </citation>
    <scope>NUCLEOTIDE SEQUENCE [LARGE SCALE GENOMIC DNA]</scope>
    <source>
        <strain evidence="3 4">CECT 3302</strain>
    </source>
</reference>
<feature type="compositionally biased region" description="Acidic residues" evidence="1">
    <location>
        <begin position="228"/>
        <end position="238"/>
    </location>
</feature>
<feature type="transmembrane region" description="Helical" evidence="2">
    <location>
        <begin position="142"/>
        <end position="164"/>
    </location>
</feature>
<protein>
    <submittedName>
        <fullName evidence="3">Uncharacterized protein</fullName>
    </submittedName>
</protein>
<comment type="caution">
    <text evidence="3">The sequence shown here is derived from an EMBL/GenBank/DDBJ whole genome shotgun (WGS) entry which is preliminary data.</text>
</comment>
<feature type="transmembrane region" description="Helical" evidence="2">
    <location>
        <begin position="47"/>
        <end position="67"/>
    </location>
</feature>
<proteinExistence type="predicted"/>
<accession>A0A7W5A8V8</accession>
<organism evidence="3 4">
    <name type="scientific">Nocardioides albus</name>
    <dbReference type="NCBI Taxonomy" id="1841"/>
    <lineage>
        <taxon>Bacteria</taxon>
        <taxon>Bacillati</taxon>
        <taxon>Actinomycetota</taxon>
        <taxon>Actinomycetes</taxon>
        <taxon>Propionibacteriales</taxon>
        <taxon>Nocardioidaceae</taxon>
        <taxon>Nocardioides</taxon>
    </lineage>
</organism>
<evidence type="ECO:0000313" key="4">
    <source>
        <dbReference type="Proteomes" id="UP000577707"/>
    </source>
</evidence>
<feature type="region of interest" description="Disordered" evidence="1">
    <location>
        <begin position="169"/>
        <end position="271"/>
    </location>
</feature>
<name>A0A7W5A8V8_9ACTN</name>
<keyword evidence="2" id="KW-1133">Transmembrane helix</keyword>
<dbReference type="EMBL" id="JACHXG010000011">
    <property type="protein sequence ID" value="MBB3091535.1"/>
    <property type="molecule type" value="Genomic_DNA"/>
</dbReference>
<dbReference type="RefSeq" id="WP_183549859.1">
    <property type="nucleotide sequence ID" value="NZ_BMQT01000012.1"/>
</dbReference>
<evidence type="ECO:0000256" key="2">
    <source>
        <dbReference type="SAM" id="Phobius"/>
    </source>
</evidence>
<evidence type="ECO:0000313" key="3">
    <source>
        <dbReference type="EMBL" id="MBB3091535.1"/>
    </source>
</evidence>
<feature type="compositionally biased region" description="Low complexity" evidence="1">
    <location>
        <begin position="239"/>
        <end position="249"/>
    </location>
</feature>
<keyword evidence="2" id="KW-0812">Transmembrane</keyword>
<dbReference type="AlphaFoldDB" id="A0A7W5A8V8"/>
<feature type="compositionally biased region" description="Low complexity" evidence="1">
    <location>
        <begin position="199"/>
        <end position="215"/>
    </location>
</feature>
<gene>
    <name evidence="3" type="ORF">FHS12_004505</name>
</gene>
<keyword evidence="2" id="KW-0472">Membrane</keyword>
<feature type="transmembrane region" description="Helical" evidence="2">
    <location>
        <begin position="21"/>
        <end position="41"/>
    </location>
</feature>
<keyword evidence="4" id="KW-1185">Reference proteome</keyword>
<dbReference type="Proteomes" id="UP000577707">
    <property type="component" value="Unassembled WGS sequence"/>
</dbReference>
<sequence length="271" mass="27654">MSDSAPSSGHRSDLQDSKPAGIDWLATTAGALAAVTSALLLSTLGAVGTLLGAAVGSVAATIGTNLYSQWLAKSREKVARAQALARWRSAGIAGARGRSNPVSESVAEAASVAEDESAVTTDDAGRGAVWRERLRTLPWKRIGLASLAMFVVVIAAITIIELLAGRSVSSMVGGEDQRTTISGVTGDSGKADRKQRQDPSPGATPTPEESSSPRAEPSEDVQQSDPAVPDEGEAEEPSAEPSTGSSAEPQEQPSGGLSEAPPSVEADQTTP</sequence>
<evidence type="ECO:0000256" key="1">
    <source>
        <dbReference type="SAM" id="MobiDB-lite"/>
    </source>
</evidence>